<evidence type="ECO:0000256" key="1">
    <source>
        <dbReference type="ARBA" id="ARBA00023015"/>
    </source>
</evidence>
<dbReference type="CDD" id="cd07377">
    <property type="entry name" value="WHTH_GntR"/>
    <property type="match status" value="1"/>
</dbReference>
<evidence type="ECO:0000313" key="6">
    <source>
        <dbReference type="Proteomes" id="UP000562045"/>
    </source>
</evidence>
<dbReference type="InterPro" id="IPR008920">
    <property type="entry name" value="TF_FadR/GntR_C"/>
</dbReference>
<dbReference type="EMBL" id="JACBZM010000001">
    <property type="protein sequence ID" value="NYI45031.1"/>
    <property type="molecule type" value="Genomic_DNA"/>
</dbReference>
<evidence type="ECO:0000256" key="3">
    <source>
        <dbReference type="ARBA" id="ARBA00023163"/>
    </source>
</evidence>
<dbReference type="Pfam" id="PF00392">
    <property type="entry name" value="GntR"/>
    <property type="match status" value="1"/>
</dbReference>
<dbReference type="Pfam" id="PF07729">
    <property type="entry name" value="FCD"/>
    <property type="match status" value="1"/>
</dbReference>
<dbReference type="GO" id="GO:0003677">
    <property type="term" value="F:DNA binding"/>
    <property type="evidence" value="ECO:0007669"/>
    <property type="project" value="UniProtKB-KW"/>
</dbReference>
<dbReference type="SUPFAM" id="SSF46785">
    <property type="entry name" value="Winged helix' DNA-binding domain"/>
    <property type="match status" value="1"/>
</dbReference>
<evidence type="ECO:0000259" key="4">
    <source>
        <dbReference type="PROSITE" id="PS50949"/>
    </source>
</evidence>
<dbReference type="PRINTS" id="PR00035">
    <property type="entry name" value="HTHGNTR"/>
</dbReference>
<name>A0A7Z0CKR8_9ACTN</name>
<dbReference type="Proteomes" id="UP000562045">
    <property type="component" value="Unassembled WGS sequence"/>
</dbReference>
<dbReference type="GO" id="GO:0003700">
    <property type="term" value="F:DNA-binding transcription factor activity"/>
    <property type="evidence" value="ECO:0007669"/>
    <property type="project" value="InterPro"/>
</dbReference>
<accession>A0A7Z0CKR8</accession>
<evidence type="ECO:0000256" key="2">
    <source>
        <dbReference type="ARBA" id="ARBA00023125"/>
    </source>
</evidence>
<keyword evidence="3" id="KW-0804">Transcription</keyword>
<dbReference type="SMART" id="SM00345">
    <property type="entry name" value="HTH_GNTR"/>
    <property type="match status" value="1"/>
</dbReference>
<dbReference type="InterPro" id="IPR036388">
    <property type="entry name" value="WH-like_DNA-bd_sf"/>
</dbReference>
<dbReference type="SMART" id="SM00895">
    <property type="entry name" value="FCD"/>
    <property type="match status" value="1"/>
</dbReference>
<dbReference type="InterPro" id="IPR011711">
    <property type="entry name" value="GntR_C"/>
</dbReference>
<dbReference type="InterPro" id="IPR000524">
    <property type="entry name" value="Tscrpt_reg_HTH_GntR"/>
</dbReference>
<dbReference type="AlphaFoldDB" id="A0A7Z0CKR8"/>
<feature type="domain" description="HTH gntR-type" evidence="4">
    <location>
        <begin position="12"/>
        <end position="82"/>
    </location>
</feature>
<dbReference type="InterPro" id="IPR036390">
    <property type="entry name" value="WH_DNA-bd_sf"/>
</dbReference>
<keyword evidence="2 5" id="KW-0238">DNA-binding</keyword>
<proteinExistence type="predicted"/>
<evidence type="ECO:0000313" key="5">
    <source>
        <dbReference type="EMBL" id="NYI45031.1"/>
    </source>
</evidence>
<keyword evidence="1" id="KW-0805">Transcription regulation</keyword>
<dbReference type="RefSeq" id="WP_179648739.1">
    <property type="nucleotide sequence ID" value="NZ_JACBZM010000001.1"/>
</dbReference>
<gene>
    <name evidence="5" type="ORF">BJ993_002111</name>
</gene>
<sequence length="247" mass="28268">MTHTGLRTVRVAAIHELVIDEIRRAVEMWVYRPGDLLPSERDMAEAMGVSRNTVRTATAILESEGFLSVRRGRAGGYRVEDPALADDRGEEIRRRPQEVQRVWDYRIAVDVGAARLAAEHRTAADLRELRRLLQELAPAYRVYEREKSLDNARKVQALDSQFHVAIARSTSNDFIVDAVLDARRRLWVAYSSYLTRLDPDSEHRRVGIVDALRRRDADLAEQLMREHLTAGRGQFERWLASSDEPPA</sequence>
<protein>
    <submittedName>
        <fullName evidence="5">DNA-binding FadR family transcriptional regulator</fullName>
    </submittedName>
</protein>
<comment type="caution">
    <text evidence="5">The sequence shown here is derived from an EMBL/GenBank/DDBJ whole genome shotgun (WGS) entry which is preliminary data.</text>
</comment>
<dbReference type="Gene3D" id="1.20.120.530">
    <property type="entry name" value="GntR ligand-binding domain-like"/>
    <property type="match status" value="1"/>
</dbReference>
<organism evidence="5 6">
    <name type="scientific">Nocardioides aromaticivorans</name>
    <dbReference type="NCBI Taxonomy" id="200618"/>
    <lineage>
        <taxon>Bacteria</taxon>
        <taxon>Bacillati</taxon>
        <taxon>Actinomycetota</taxon>
        <taxon>Actinomycetes</taxon>
        <taxon>Propionibacteriales</taxon>
        <taxon>Nocardioidaceae</taxon>
        <taxon>Nocardioides</taxon>
    </lineage>
</organism>
<dbReference type="SUPFAM" id="SSF48008">
    <property type="entry name" value="GntR ligand-binding domain-like"/>
    <property type="match status" value="1"/>
</dbReference>
<dbReference type="Gene3D" id="1.10.10.10">
    <property type="entry name" value="Winged helix-like DNA-binding domain superfamily/Winged helix DNA-binding domain"/>
    <property type="match status" value="1"/>
</dbReference>
<dbReference type="PANTHER" id="PTHR43537:SF5">
    <property type="entry name" value="UXU OPERON TRANSCRIPTIONAL REGULATOR"/>
    <property type="match status" value="1"/>
</dbReference>
<reference evidence="5 6" key="1">
    <citation type="submission" date="2020-07" db="EMBL/GenBank/DDBJ databases">
        <title>Sequencing the genomes of 1000 actinobacteria strains.</title>
        <authorList>
            <person name="Klenk H.-P."/>
        </authorList>
    </citation>
    <scope>NUCLEOTIDE SEQUENCE [LARGE SCALE GENOMIC DNA]</scope>
    <source>
        <strain evidence="5 6">DSM 15131</strain>
    </source>
</reference>
<dbReference type="PROSITE" id="PS50949">
    <property type="entry name" value="HTH_GNTR"/>
    <property type="match status" value="1"/>
</dbReference>
<dbReference type="PANTHER" id="PTHR43537">
    <property type="entry name" value="TRANSCRIPTIONAL REGULATOR, GNTR FAMILY"/>
    <property type="match status" value="1"/>
</dbReference>